<feature type="signal peptide" evidence="7">
    <location>
        <begin position="1"/>
        <end position="25"/>
    </location>
</feature>
<evidence type="ECO:0000256" key="1">
    <source>
        <dbReference type="ARBA" id="ARBA00004442"/>
    </source>
</evidence>
<reference evidence="8 9" key="1">
    <citation type="journal article" date="2009" name="Stand. Genomic Sci.">
        <title>Complete genome sequence of Pirellula staleyi type strain (ATCC 27377).</title>
        <authorList>
            <person name="Clum A."/>
            <person name="Tindall B.J."/>
            <person name="Sikorski J."/>
            <person name="Ivanova N."/>
            <person name="Mavrommatis K."/>
            <person name="Lucas S."/>
            <person name="Glavina del Rio T."/>
            <person name="Nolan M."/>
            <person name="Chen F."/>
            <person name="Tice H."/>
            <person name="Pitluck S."/>
            <person name="Cheng J.F."/>
            <person name="Chertkov O."/>
            <person name="Brettin T."/>
            <person name="Han C."/>
            <person name="Detter J.C."/>
            <person name="Kuske C."/>
            <person name="Bruce D."/>
            <person name="Goodwin L."/>
            <person name="Ovchinikova G."/>
            <person name="Pati A."/>
            <person name="Mikhailova N."/>
            <person name="Chen A."/>
            <person name="Palaniappan K."/>
            <person name="Land M."/>
            <person name="Hauser L."/>
            <person name="Chang Y.J."/>
            <person name="Jeffries C.D."/>
            <person name="Chain P."/>
            <person name="Rohde M."/>
            <person name="Goker M."/>
            <person name="Bristow J."/>
            <person name="Eisen J.A."/>
            <person name="Markowitz V."/>
            <person name="Hugenholtz P."/>
            <person name="Kyrpides N.C."/>
            <person name="Klenk H.P."/>
            <person name="Lapidus A."/>
        </authorList>
    </citation>
    <scope>NUCLEOTIDE SEQUENCE [LARGE SCALE GENOMIC DNA]</scope>
    <source>
        <strain evidence="9">ATCC 27377 / DSM 6068 / ICPB 4128</strain>
    </source>
</reference>
<protein>
    <submittedName>
        <fullName evidence="8">Outer membrane efflux protein</fullName>
    </submittedName>
</protein>
<evidence type="ECO:0000313" key="9">
    <source>
        <dbReference type="Proteomes" id="UP000001887"/>
    </source>
</evidence>
<evidence type="ECO:0000313" key="8">
    <source>
        <dbReference type="EMBL" id="ADB15900.1"/>
    </source>
</evidence>
<dbReference type="STRING" id="530564.Psta_1222"/>
<keyword evidence="9" id="KW-1185">Reference proteome</keyword>
<dbReference type="Gene3D" id="1.20.1600.10">
    <property type="entry name" value="Outer membrane efflux proteins (OEP)"/>
    <property type="match status" value="1"/>
</dbReference>
<dbReference type="Proteomes" id="UP000001887">
    <property type="component" value="Chromosome"/>
</dbReference>
<accession>D2R973</accession>
<feature type="compositionally biased region" description="Polar residues" evidence="6">
    <location>
        <begin position="52"/>
        <end position="64"/>
    </location>
</feature>
<feature type="chain" id="PRO_5003036303" evidence="7">
    <location>
        <begin position="26"/>
        <end position="616"/>
    </location>
</feature>
<feature type="region of interest" description="Disordered" evidence="6">
    <location>
        <begin position="52"/>
        <end position="86"/>
    </location>
</feature>
<organism evidence="8 9">
    <name type="scientific">Pirellula staleyi (strain ATCC 27377 / DSM 6068 / ICPB 4128)</name>
    <name type="common">Pirella staleyi</name>
    <dbReference type="NCBI Taxonomy" id="530564"/>
    <lineage>
        <taxon>Bacteria</taxon>
        <taxon>Pseudomonadati</taxon>
        <taxon>Planctomycetota</taxon>
        <taxon>Planctomycetia</taxon>
        <taxon>Pirellulales</taxon>
        <taxon>Pirellulaceae</taxon>
        <taxon>Pirellula</taxon>
    </lineage>
</organism>
<dbReference type="AlphaFoldDB" id="D2R973"/>
<keyword evidence="7" id="KW-0732">Signal</keyword>
<comment type="subcellular location">
    <subcellularLocation>
        <location evidence="1">Cell outer membrane</location>
    </subcellularLocation>
</comment>
<evidence type="ECO:0000256" key="3">
    <source>
        <dbReference type="ARBA" id="ARBA00022692"/>
    </source>
</evidence>
<dbReference type="KEGG" id="psl:Psta_1222"/>
<gene>
    <name evidence="8" type="ordered locus">Psta_1222</name>
</gene>
<keyword evidence="2" id="KW-1134">Transmembrane beta strand</keyword>
<feature type="compositionally biased region" description="Low complexity" evidence="6">
    <location>
        <begin position="65"/>
        <end position="86"/>
    </location>
</feature>
<dbReference type="PANTHER" id="PTHR30026:SF20">
    <property type="entry name" value="OUTER MEMBRANE PROTEIN TOLC"/>
    <property type="match status" value="1"/>
</dbReference>
<dbReference type="GO" id="GO:0015288">
    <property type="term" value="F:porin activity"/>
    <property type="evidence" value="ECO:0007669"/>
    <property type="project" value="TreeGrafter"/>
</dbReference>
<dbReference type="SUPFAM" id="SSF56954">
    <property type="entry name" value="Outer membrane efflux proteins (OEP)"/>
    <property type="match status" value="1"/>
</dbReference>
<dbReference type="eggNOG" id="COG1538">
    <property type="taxonomic scope" value="Bacteria"/>
</dbReference>
<dbReference type="EMBL" id="CP001848">
    <property type="protein sequence ID" value="ADB15900.1"/>
    <property type="molecule type" value="Genomic_DNA"/>
</dbReference>
<keyword evidence="3" id="KW-0812">Transmembrane</keyword>
<evidence type="ECO:0000256" key="2">
    <source>
        <dbReference type="ARBA" id="ARBA00022452"/>
    </source>
</evidence>
<dbReference type="GO" id="GO:0009279">
    <property type="term" value="C:cell outer membrane"/>
    <property type="evidence" value="ECO:0007669"/>
    <property type="project" value="UniProtKB-SubCell"/>
</dbReference>
<name>D2R973_PIRSD</name>
<proteinExistence type="predicted"/>
<dbReference type="HOGENOM" id="CLU_027645_0_0_0"/>
<keyword evidence="4" id="KW-0472">Membrane</keyword>
<dbReference type="GO" id="GO:0015562">
    <property type="term" value="F:efflux transmembrane transporter activity"/>
    <property type="evidence" value="ECO:0007669"/>
    <property type="project" value="InterPro"/>
</dbReference>
<evidence type="ECO:0000256" key="4">
    <source>
        <dbReference type="ARBA" id="ARBA00023136"/>
    </source>
</evidence>
<keyword evidence="5" id="KW-0998">Cell outer membrane</keyword>
<evidence type="ECO:0000256" key="6">
    <source>
        <dbReference type="SAM" id="MobiDB-lite"/>
    </source>
</evidence>
<dbReference type="GO" id="GO:1990281">
    <property type="term" value="C:efflux pump complex"/>
    <property type="evidence" value="ECO:0007669"/>
    <property type="project" value="TreeGrafter"/>
</dbReference>
<sequence length="616" mass="66679" precursor="true">MLGTCQQRRLAMVSSLLLAIVGCLAPSEGDNFSTPLAARRPSPAVAPNLQPSSVALAPGSNSALPTAPRSAPIAASSAPASRPLASQLKPVPLEQWSAARPRIERLPPIEAADEPAPVATANYVARVTPPASQVQPVTLVQTEMVPVPSPMPDPDRMPPVSYETLPERQRDRAAAHLQNNVPRGMPMNLVSALQATDANNPQVQFARWRVQEAYAQVSRSEILWLPHLRMGISYNRHEQAIQDVAGNVFDTSRGGYYGGLGAVGVGQGSPQVPGVWMNFHTADAIFQPKILASQAEARAWASQTAMLDAMYQSASLYLDLLRAEGDAEIARETLRNTKQLADLTNSYAKSGQGLASDYDRSQADYSLRENELLRAIEQAQVASVRLATHLRIDPSQPLLVQEPVAAPIRLYDPEAPLGDLVAEGLSQRPELSESRWLVSEAVAKMRREKFAPLLPSVLLGASYGGMGGGLGTNFSPVEDRFDGDAAAYWEIRNFGLGERAARTEAATRIEQAQWRNVAIMDRVAGEVVEAHARVKSRQQQIAVAERGIQAALDSHRRNLKRIESAQGLPIEALQSVQALGAARRDYLRAVIDYNLAQFQLLRAVGGAPTQLAQETN</sequence>
<evidence type="ECO:0000256" key="5">
    <source>
        <dbReference type="ARBA" id="ARBA00023237"/>
    </source>
</evidence>
<evidence type="ECO:0000256" key="7">
    <source>
        <dbReference type="SAM" id="SignalP"/>
    </source>
</evidence>
<dbReference type="PANTHER" id="PTHR30026">
    <property type="entry name" value="OUTER MEMBRANE PROTEIN TOLC"/>
    <property type="match status" value="1"/>
</dbReference>
<dbReference type="InterPro" id="IPR051906">
    <property type="entry name" value="TolC-like"/>
</dbReference>